<comment type="caution">
    <text evidence="1">The sequence shown here is derived from an EMBL/GenBank/DDBJ whole genome shotgun (WGS) entry which is preliminary data.</text>
</comment>
<accession>A0ABT2EJ15</accession>
<name>A0ABT2EJ15_9BACT</name>
<organism evidence="1 2">
    <name type="scientific">Candidatus Fervidibacter sacchari</name>
    <dbReference type="NCBI Taxonomy" id="1448929"/>
    <lineage>
        <taxon>Bacteria</taxon>
        <taxon>Candidatus Fervidibacterota</taxon>
        <taxon>Candidatus Fervidibacter</taxon>
    </lineage>
</organism>
<dbReference type="Proteomes" id="UP001204798">
    <property type="component" value="Unassembled WGS sequence"/>
</dbReference>
<proteinExistence type="predicted"/>
<reference evidence="1 2" key="1">
    <citation type="submission" date="2022-08" db="EMBL/GenBank/DDBJ databases">
        <title>Bacterial and archaeal communities from various locations to study Microbial Dark Matter (Phase II).</title>
        <authorList>
            <person name="Stepanauskas R."/>
        </authorList>
    </citation>
    <scope>NUCLEOTIDE SEQUENCE [LARGE SCALE GENOMIC DNA]</scope>
    <source>
        <strain evidence="1 2">PD1</strain>
    </source>
</reference>
<evidence type="ECO:0000313" key="1">
    <source>
        <dbReference type="EMBL" id="MCS3917944.1"/>
    </source>
</evidence>
<gene>
    <name evidence="1" type="ORF">M2350_000341</name>
</gene>
<keyword evidence="2" id="KW-1185">Reference proteome</keyword>
<dbReference type="RefSeq" id="WP_259092800.1">
    <property type="nucleotide sequence ID" value="NZ_CP130454.1"/>
</dbReference>
<protein>
    <submittedName>
        <fullName evidence="1">Uncharacterized protein</fullName>
    </submittedName>
</protein>
<sequence length="46" mass="5580">MTHLDAFAQKLTDEFRIFLAQECAARGVHLPMLDELLNRWRRRRRP</sequence>
<dbReference type="EMBL" id="JANUCP010000001">
    <property type="protein sequence ID" value="MCS3917944.1"/>
    <property type="molecule type" value="Genomic_DNA"/>
</dbReference>
<evidence type="ECO:0000313" key="2">
    <source>
        <dbReference type="Proteomes" id="UP001204798"/>
    </source>
</evidence>